<dbReference type="KEGG" id="kim:G3T16_08170"/>
<feature type="transmembrane region" description="Helical" evidence="1">
    <location>
        <begin position="76"/>
        <end position="103"/>
    </location>
</feature>
<evidence type="ECO:0000313" key="2">
    <source>
        <dbReference type="EMBL" id="QIB65380.1"/>
    </source>
</evidence>
<dbReference type="AlphaFoldDB" id="A0A6C0TZW5"/>
<sequence length="267" mass="29292">MTAYLTILRQLWVLIAISGLLWGLHLFARLLATPVLLAIWLLLSLLIARGLFWHHRIRRRAWLRAYVRADSVWQRWLRGGALMAVVHASTGLALAAVLLVALTRLTDAAAWRVLLGSGLLVVALRLLFEALARDHVQPDYLVEFSWRLTLPIAAALLLAVLIWLAAGRPQPDFSAATLAQAVWHLADRETARSDLLRELLQLAAAGEGLQLWLAQQLVQLPVARGLAGVLVWLLVFAGQAVFVGAWLLVLNGALVGVASNADSVAEY</sequence>
<feature type="transmembrane region" description="Helical" evidence="1">
    <location>
        <begin position="12"/>
        <end position="31"/>
    </location>
</feature>
<protein>
    <submittedName>
        <fullName evidence="2">Uncharacterized protein</fullName>
    </submittedName>
</protein>
<feature type="transmembrane region" description="Helical" evidence="1">
    <location>
        <begin position="229"/>
        <end position="250"/>
    </location>
</feature>
<name>A0A6C0TZW5_9GAMM</name>
<keyword evidence="1" id="KW-0472">Membrane</keyword>
<proteinExistence type="predicted"/>
<evidence type="ECO:0000313" key="3">
    <source>
        <dbReference type="Proteomes" id="UP000477680"/>
    </source>
</evidence>
<keyword evidence="1" id="KW-0812">Transmembrane</keyword>
<evidence type="ECO:0000256" key="1">
    <source>
        <dbReference type="SAM" id="Phobius"/>
    </source>
</evidence>
<accession>A0A6C0TZW5</accession>
<dbReference type="RefSeq" id="WP_163494619.1">
    <property type="nucleotide sequence ID" value="NZ_CP048711.1"/>
</dbReference>
<feature type="transmembrane region" description="Helical" evidence="1">
    <location>
        <begin position="148"/>
        <end position="166"/>
    </location>
</feature>
<dbReference type="Proteomes" id="UP000477680">
    <property type="component" value="Chromosome"/>
</dbReference>
<feature type="transmembrane region" description="Helical" evidence="1">
    <location>
        <begin position="37"/>
        <end position="55"/>
    </location>
</feature>
<dbReference type="EMBL" id="CP048711">
    <property type="protein sequence ID" value="QIB65380.1"/>
    <property type="molecule type" value="Genomic_DNA"/>
</dbReference>
<reference evidence="2 3" key="1">
    <citation type="submission" date="2020-02" db="EMBL/GenBank/DDBJ databases">
        <title>Genome sequencing for Kineobactrum sp. M2.</title>
        <authorList>
            <person name="Park S.-J."/>
        </authorList>
    </citation>
    <scope>NUCLEOTIDE SEQUENCE [LARGE SCALE GENOMIC DNA]</scope>
    <source>
        <strain evidence="2 3">M2</strain>
    </source>
</reference>
<organism evidence="2 3">
    <name type="scientific">Kineobactrum salinum</name>
    <dbReference type="NCBI Taxonomy" id="2708301"/>
    <lineage>
        <taxon>Bacteria</taxon>
        <taxon>Pseudomonadati</taxon>
        <taxon>Pseudomonadota</taxon>
        <taxon>Gammaproteobacteria</taxon>
        <taxon>Cellvibrionales</taxon>
        <taxon>Halieaceae</taxon>
        <taxon>Kineobactrum</taxon>
    </lineage>
</organism>
<feature type="transmembrane region" description="Helical" evidence="1">
    <location>
        <begin position="109"/>
        <end position="128"/>
    </location>
</feature>
<keyword evidence="3" id="KW-1185">Reference proteome</keyword>
<gene>
    <name evidence="2" type="ORF">G3T16_08170</name>
</gene>
<keyword evidence="1" id="KW-1133">Transmembrane helix</keyword>